<dbReference type="Proteomes" id="UP000035682">
    <property type="component" value="Unplaced"/>
</dbReference>
<keyword evidence="2" id="KW-1185">Reference proteome</keyword>
<evidence type="ECO:0000313" key="1">
    <source>
        <dbReference type="EMBL" id="CEF67873.1"/>
    </source>
</evidence>
<dbReference type="CTD" id="36380238"/>
<sequence length="156" mass="18433">MIFSSSDSEFSNSSDDMGNKQCKNYLNMDQNDLNTQNDIFLRDITPKLSEKTKKRIKNIDALQNMLNYKMDDLINEENFVGAEIFKQNIQLLEEKKTTAVDILQNIDMLVEKFEFKKANDCMENYKELMKNFINFNEIKEFLDKTEKRKINSLISE</sequence>
<gene>
    <name evidence="1 3 4" type="ORF">SRAE_2000253500</name>
</gene>
<protein>
    <submittedName>
        <fullName evidence="1 3">Uncharacterized protein</fullName>
    </submittedName>
</protein>
<evidence type="ECO:0000313" key="4">
    <source>
        <dbReference type="WormBase" id="SRAE_2000253500"/>
    </source>
</evidence>
<proteinExistence type="predicted"/>
<dbReference type="WBParaSite" id="SRAE_2000253500.1">
    <property type="protein sequence ID" value="SRAE_2000253500.1"/>
    <property type="gene ID" value="WBGene00262745"/>
</dbReference>
<dbReference type="GeneID" id="36380238"/>
<dbReference type="RefSeq" id="XP_024507073.1">
    <property type="nucleotide sequence ID" value="XM_024653614.1"/>
</dbReference>
<dbReference type="AlphaFoldDB" id="A0A090LIA3"/>
<reference evidence="1 2" key="1">
    <citation type="submission" date="2014-09" db="EMBL/GenBank/DDBJ databases">
        <authorList>
            <person name="Martin A.A."/>
        </authorList>
    </citation>
    <scope>NUCLEOTIDE SEQUENCE</scope>
    <source>
        <strain evidence="2">ED321</strain>
        <strain evidence="1">ED321 Heterogonic</strain>
    </source>
</reference>
<dbReference type="EMBL" id="LN609529">
    <property type="protein sequence ID" value="CEF67873.1"/>
    <property type="molecule type" value="Genomic_DNA"/>
</dbReference>
<dbReference type="WormBase" id="SRAE_2000253500">
    <property type="protein sequence ID" value="SRP08120"/>
    <property type="gene ID" value="WBGene00262745"/>
</dbReference>
<reference evidence="3" key="2">
    <citation type="submission" date="2020-12" db="UniProtKB">
        <authorList>
            <consortium name="WormBaseParasite"/>
        </authorList>
    </citation>
    <scope>IDENTIFICATION</scope>
</reference>
<accession>A0A090LIA3</accession>
<evidence type="ECO:0000313" key="2">
    <source>
        <dbReference type="Proteomes" id="UP000035682"/>
    </source>
</evidence>
<evidence type="ECO:0000313" key="3">
    <source>
        <dbReference type="WBParaSite" id="SRAE_2000253500.1"/>
    </source>
</evidence>
<name>A0A090LIA3_STRRB</name>
<organism evidence="1">
    <name type="scientific">Strongyloides ratti</name>
    <name type="common">Parasitic roundworm</name>
    <dbReference type="NCBI Taxonomy" id="34506"/>
    <lineage>
        <taxon>Eukaryota</taxon>
        <taxon>Metazoa</taxon>
        <taxon>Ecdysozoa</taxon>
        <taxon>Nematoda</taxon>
        <taxon>Chromadorea</taxon>
        <taxon>Rhabditida</taxon>
        <taxon>Tylenchina</taxon>
        <taxon>Panagrolaimomorpha</taxon>
        <taxon>Strongyloidoidea</taxon>
        <taxon>Strongyloididae</taxon>
        <taxon>Strongyloides</taxon>
    </lineage>
</organism>